<dbReference type="STRING" id="679926.Mpet_0594"/>
<dbReference type="GO" id="GO:0000160">
    <property type="term" value="P:phosphorelay signal transduction system"/>
    <property type="evidence" value="ECO:0007669"/>
    <property type="project" value="InterPro"/>
</dbReference>
<keyword evidence="1 2" id="KW-0597">Phosphoprotein</keyword>
<name>E1RHQ9_METP4</name>
<sequence length="120" mass="13308">MMRILVTDDSAFQRNIIISILKDYGYEYIEAANGVEAIEAALNHRPNLILLDIYMPDSGGFDFLEEAGRLELGIPVVILTSDIQDTTREKCLELGASGFLNKPVVKDDLLEKISDLVHVG</sequence>
<dbReference type="RefSeq" id="WP_013328546.1">
    <property type="nucleotide sequence ID" value="NC_014507.1"/>
</dbReference>
<evidence type="ECO:0000256" key="1">
    <source>
        <dbReference type="ARBA" id="ARBA00022553"/>
    </source>
</evidence>
<dbReference type="Proteomes" id="UP000006565">
    <property type="component" value="Chromosome"/>
</dbReference>
<dbReference type="PANTHER" id="PTHR44591:SF3">
    <property type="entry name" value="RESPONSE REGULATORY DOMAIN-CONTAINING PROTEIN"/>
    <property type="match status" value="1"/>
</dbReference>
<evidence type="ECO:0000256" key="2">
    <source>
        <dbReference type="PROSITE-ProRule" id="PRU00169"/>
    </source>
</evidence>
<accession>E1RHQ9</accession>
<dbReference type="HOGENOM" id="CLU_000445_69_15_2"/>
<dbReference type="InterPro" id="IPR001789">
    <property type="entry name" value="Sig_transdc_resp-reg_receiver"/>
</dbReference>
<dbReference type="PANTHER" id="PTHR44591">
    <property type="entry name" value="STRESS RESPONSE REGULATOR PROTEIN 1"/>
    <property type="match status" value="1"/>
</dbReference>
<evidence type="ECO:0000313" key="4">
    <source>
        <dbReference type="EMBL" id="ADN35368.1"/>
    </source>
</evidence>
<dbReference type="EMBL" id="CP002117">
    <property type="protein sequence ID" value="ADN35368.1"/>
    <property type="molecule type" value="Genomic_DNA"/>
</dbReference>
<dbReference type="InterPro" id="IPR011006">
    <property type="entry name" value="CheY-like_superfamily"/>
</dbReference>
<organism evidence="4 5">
    <name type="scientific">Methanolacinia petrolearia (strain DSM 11571 / OCM 486 / SEBR 4847)</name>
    <name type="common">Methanoplanus petrolearius</name>
    <dbReference type="NCBI Taxonomy" id="679926"/>
    <lineage>
        <taxon>Archaea</taxon>
        <taxon>Methanobacteriati</taxon>
        <taxon>Methanobacteriota</taxon>
        <taxon>Stenosarchaea group</taxon>
        <taxon>Methanomicrobia</taxon>
        <taxon>Methanomicrobiales</taxon>
        <taxon>Methanomicrobiaceae</taxon>
        <taxon>Methanolacinia</taxon>
    </lineage>
</organism>
<dbReference type="InterPro" id="IPR050595">
    <property type="entry name" value="Bact_response_regulator"/>
</dbReference>
<evidence type="ECO:0000259" key="3">
    <source>
        <dbReference type="PROSITE" id="PS50110"/>
    </source>
</evidence>
<proteinExistence type="predicted"/>
<protein>
    <submittedName>
        <fullName evidence="4">Response regulator receiver protein</fullName>
    </submittedName>
</protein>
<gene>
    <name evidence="4" type="ordered locus">Mpet_0594</name>
</gene>
<dbReference type="eggNOG" id="arCOG02391">
    <property type="taxonomic scope" value="Archaea"/>
</dbReference>
<dbReference type="AlphaFoldDB" id="E1RHQ9"/>
<evidence type="ECO:0000313" key="5">
    <source>
        <dbReference type="Proteomes" id="UP000006565"/>
    </source>
</evidence>
<dbReference type="Pfam" id="PF00072">
    <property type="entry name" value="Response_reg"/>
    <property type="match status" value="1"/>
</dbReference>
<dbReference type="PROSITE" id="PS50110">
    <property type="entry name" value="RESPONSE_REGULATORY"/>
    <property type="match status" value="1"/>
</dbReference>
<dbReference type="SUPFAM" id="SSF52172">
    <property type="entry name" value="CheY-like"/>
    <property type="match status" value="1"/>
</dbReference>
<dbReference type="SMART" id="SM00448">
    <property type="entry name" value="REC"/>
    <property type="match status" value="1"/>
</dbReference>
<keyword evidence="5" id="KW-1185">Reference proteome</keyword>
<dbReference type="KEGG" id="mpi:Mpet_0594"/>
<dbReference type="GeneID" id="9743043"/>
<dbReference type="CDD" id="cd00156">
    <property type="entry name" value="REC"/>
    <property type="match status" value="1"/>
</dbReference>
<dbReference type="OrthoDB" id="9652at2157"/>
<dbReference type="Gene3D" id="3.40.50.2300">
    <property type="match status" value="1"/>
</dbReference>
<feature type="modified residue" description="4-aspartylphosphate" evidence="2">
    <location>
        <position position="52"/>
    </location>
</feature>
<feature type="domain" description="Response regulatory" evidence="3">
    <location>
        <begin position="3"/>
        <end position="117"/>
    </location>
</feature>
<reference evidence="4 5" key="1">
    <citation type="journal article" date="2010" name="Stand. Genomic Sci.">
        <title>Complete genome sequence of Methanoplanus petrolearius type strain (SEBR 4847).</title>
        <authorList>
            <person name="Brambilla E."/>
            <person name="Djao O.D."/>
            <person name="Daligault H."/>
            <person name="Lapidus A."/>
            <person name="Lucas S."/>
            <person name="Hammon N."/>
            <person name="Nolan M."/>
            <person name="Tice H."/>
            <person name="Cheng J.F."/>
            <person name="Han C."/>
            <person name="Tapia R."/>
            <person name="Goodwin L."/>
            <person name="Pitluck S."/>
            <person name="Liolios K."/>
            <person name="Ivanova N."/>
            <person name="Mavromatis K."/>
            <person name="Mikhailova N."/>
            <person name="Pati A."/>
            <person name="Chen A."/>
            <person name="Palaniappan K."/>
            <person name="Land M."/>
            <person name="Hauser L."/>
            <person name="Chang Y.J."/>
            <person name="Jeffries C.D."/>
            <person name="Rohde M."/>
            <person name="Spring S."/>
            <person name="Sikorski J."/>
            <person name="Goker M."/>
            <person name="Woyke T."/>
            <person name="Bristow J."/>
            <person name="Eisen J.A."/>
            <person name="Markowitz V."/>
            <person name="Hugenholtz P."/>
            <person name="Kyrpides N.C."/>
            <person name="Klenk H.P."/>
        </authorList>
    </citation>
    <scope>NUCLEOTIDE SEQUENCE [LARGE SCALE GENOMIC DNA]</scope>
    <source>
        <strain evidence="5">DSM 11571 / OCM 486 / SEBR 4847</strain>
    </source>
</reference>